<dbReference type="SUPFAM" id="SSF52540">
    <property type="entry name" value="P-loop containing nucleoside triphosphate hydrolases"/>
    <property type="match status" value="1"/>
</dbReference>
<proteinExistence type="predicted"/>
<protein>
    <submittedName>
        <fullName evidence="1">Protein recA</fullName>
    </submittedName>
</protein>
<accession>A0A8S5L9D0</accession>
<evidence type="ECO:0000313" key="1">
    <source>
        <dbReference type="EMBL" id="DAD66495.1"/>
    </source>
</evidence>
<dbReference type="InterPro" id="IPR027417">
    <property type="entry name" value="P-loop_NTPase"/>
</dbReference>
<dbReference type="Gene3D" id="3.40.50.300">
    <property type="entry name" value="P-loop containing nucleotide triphosphate hydrolases"/>
    <property type="match status" value="1"/>
</dbReference>
<dbReference type="EMBL" id="BK014662">
    <property type="protein sequence ID" value="DAD66495.1"/>
    <property type="molecule type" value="Genomic_DNA"/>
</dbReference>
<reference evidence="1" key="1">
    <citation type="journal article" date="2021" name="Proc. Natl. Acad. Sci. U.S.A.">
        <title>A Catalog of Tens of Thousands of Viruses from Human Metagenomes Reveals Hidden Associations with Chronic Diseases.</title>
        <authorList>
            <person name="Tisza M.J."/>
            <person name="Buck C.B."/>
        </authorList>
    </citation>
    <scope>NUCLEOTIDE SEQUENCE</scope>
    <source>
        <strain evidence="1">CtPuP5</strain>
    </source>
</reference>
<organism evidence="1">
    <name type="scientific">Myoviridae sp. ctPuP5</name>
    <dbReference type="NCBI Taxonomy" id="2823543"/>
    <lineage>
        <taxon>Viruses</taxon>
        <taxon>Duplodnaviria</taxon>
        <taxon>Heunggongvirae</taxon>
        <taxon>Uroviricota</taxon>
        <taxon>Caudoviricetes</taxon>
    </lineage>
</organism>
<sequence>MAKQAIRKKDVNAFDIKSIKNEIGIGVETSKDIKKSNSDKPLEWITLPEAYQEAVKLPGIPQGYLTLCRGWSDTGKSTLKNCIIASAMRMGIIPVIYETEGNFDFQHAVDCGMDAEPVYGEVEVVDEETGEIRVETQVINYDGNFIYFDNDLLAKTYGNRDYDTSTNKKEYRTYPVIEDIAYSMNCLLDMQDEGKINKPLLFIWDSIGTVTSWKSYKSKAGGNPMNEAAALTNAFNIITNVRIPNSRKMANPYTNTMFCVNKIWNDGMNSMNGLPSLELKGGKSMYFSCRLLIHVGGQAKASTKKLKATLKGEEYKYGMVTKIEIVKNHLPTPYNVTYKGEVCCVHSGIIGVDEIDKYKKEQIPLIMERLKANADVDFSNVNESDIKFEEEDEMES</sequence>
<name>A0A8S5L9D0_9CAUD</name>